<organism evidence="2 3">
    <name type="scientific">Trachymyrmex cornetzi</name>
    <dbReference type="NCBI Taxonomy" id="471704"/>
    <lineage>
        <taxon>Eukaryota</taxon>
        <taxon>Metazoa</taxon>
        <taxon>Ecdysozoa</taxon>
        <taxon>Arthropoda</taxon>
        <taxon>Hexapoda</taxon>
        <taxon>Insecta</taxon>
        <taxon>Pterygota</taxon>
        <taxon>Neoptera</taxon>
        <taxon>Endopterygota</taxon>
        <taxon>Hymenoptera</taxon>
        <taxon>Apocrita</taxon>
        <taxon>Aculeata</taxon>
        <taxon>Formicoidea</taxon>
        <taxon>Formicidae</taxon>
        <taxon>Myrmicinae</taxon>
        <taxon>Trachymyrmex</taxon>
    </lineage>
</organism>
<proteinExistence type="predicted"/>
<dbReference type="Proteomes" id="UP000078492">
    <property type="component" value="Unassembled WGS sequence"/>
</dbReference>
<feature type="region of interest" description="Disordered" evidence="1">
    <location>
        <begin position="20"/>
        <end position="61"/>
    </location>
</feature>
<name>A0A151J1C6_9HYME</name>
<dbReference type="AlphaFoldDB" id="A0A151J1C6"/>
<reference evidence="2 3" key="1">
    <citation type="submission" date="2015-09" db="EMBL/GenBank/DDBJ databases">
        <title>Trachymyrmex cornetzi WGS genome.</title>
        <authorList>
            <person name="Nygaard S."/>
            <person name="Hu H."/>
            <person name="Boomsma J."/>
            <person name="Zhang G."/>
        </authorList>
    </citation>
    <scope>NUCLEOTIDE SEQUENCE [LARGE SCALE GENOMIC DNA]</scope>
    <source>
        <strain evidence="2">Tcor2-1</strain>
        <tissue evidence="2">Whole body</tissue>
    </source>
</reference>
<evidence type="ECO:0000256" key="1">
    <source>
        <dbReference type="SAM" id="MobiDB-lite"/>
    </source>
</evidence>
<protein>
    <submittedName>
        <fullName evidence="2">Uncharacterized protein</fullName>
    </submittedName>
</protein>
<sequence length="118" mass="13762">MHVHAERFMVTVGTFRVKGSMSQDVSVSEESPKKEKKKKKGLRTPSFLKKKKEKKKSVEAHCHKQKLLVKNKTNMQVKDIETNEQQSQHLSRTQDCHRITSTIRKLYCTVNVFTFLIC</sequence>
<gene>
    <name evidence="2" type="ORF">ALC57_12081</name>
</gene>
<accession>A0A151J1C6</accession>
<dbReference type="EMBL" id="KQ980522">
    <property type="protein sequence ID" value="KYN15679.1"/>
    <property type="molecule type" value="Genomic_DNA"/>
</dbReference>
<keyword evidence="3" id="KW-1185">Reference proteome</keyword>
<evidence type="ECO:0000313" key="3">
    <source>
        <dbReference type="Proteomes" id="UP000078492"/>
    </source>
</evidence>
<evidence type="ECO:0000313" key="2">
    <source>
        <dbReference type="EMBL" id="KYN15679.1"/>
    </source>
</evidence>
<feature type="compositionally biased region" description="Basic residues" evidence="1">
    <location>
        <begin position="34"/>
        <end position="55"/>
    </location>
</feature>